<feature type="compositionally biased region" description="Pro residues" evidence="1">
    <location>
        <begin position="196"/>
        <end position="211"/>
    </location>
</feature>
<feature type="region of interest" description="Disordered" evidence="1">
    <location>
        <begin position="334"/>
        <end position="400"/>
    </location>
</feature>
<organism evidence="2 3">
    <name type="scientific">Mycobacterium marinum (strain ATCC BAA-535 / M)</name>
    <dbReference type="NCBI Taxonomy" id="216594"/>
    <lineage>
        <taxon>Bacteria</taxon>
        <taxon>Bacillati</taxon>
        <taxon>Actinomycetota</taxon>
        <taxon>Actinomycetes</taxon>
        <taxon>Mycobacteriales</taxon>
        <taxon>Mycobacteriaceae</taxon>
        <taxon>Mycobacterium</taxon>
        <taxon>Mycobacterium ulcerans group</taxon>
    </lineage>
</organism>
<dbReference type="EMBL" id="CP000854">
    <property type="protein sequence ID" value="ACC42758.1"/>
    <property type="molecule type" value="Genomic_DNA"/>
</dbReference>
<sequence>MCIAKPTGEHVGLMLDPGGWPEADEDIFYVRAQQYSQTLRQITHVLDTCRQQRLHVFEGGVWSGGAANAANGALGANIDQLMTVQDHLATVIAWHRYVADLIGQAKSEIGNHVDAAQREINIVERDQTLDAEQKTAAIDSLISVAHAANVGVVSSTAEQVLEFKHWKAPKNTLEQLLDQKTPPPLPDTPPVSALPDTPPLGAPAPTEPPLVTPGIGANPAPEGAASPVRPVAPVRPGTAAPPTLGAVPIAASPIPAATPRPAPSRQAVPAAALRPATSTDQTPVTGGLTDQPAQADPSQSGEQSGVGVAPAAMTGMAPARVAGAAPSGAGFGATADSGSAGPATGWGARSRVPAGTPRLGGSVRGRAAAPRASAYGASAAGSWATDHTNGTDQRESNDAPMAGPMVPVAAARAARDAVAAGFTTRGKDRDDALRLARRIAAALNAPGGGADHDFGFFWITAVTVDGQIAVANSYGLAFIPDRVELPDVVQMASADHAIPAGERARCATYPLLAVQAWATHHDTTLRAVIGTAEQLADCDPGVAKIILEPDDIPESGKMIGRSRLEVVNPAAAARLSDTKDPNLIKLLPPAPVAADVPADQDGMLWFEVMAPMASSAAGREAAHLRAFQAYAAHAQELALHLAHCAADPDTARAAIADWLYWQHVAGLLGSALCNAA</sequence>
<dbReference type="KEGG" id="mmi:MMAR_4351"/>
<evidence type="ECO:0000256" key="1">
    <source>
        <dbReference type="SAM" id="MobiDB-lite"/>
    </source>
</evidence>
<dbReference type="AlphaFoldDB" id="B2HT37"/>
<accession>B2HT37</accession>
<dbReference type="STRING" id="216594.MMAR_4351"/>
<evidence type="ECO:0000313" key="3">
    <source>
        <dbReference type="Proteomes" id="UP000001190"/>
    </source>
</evidence>
<feature type="region of interest" description="Disordered" evidence="1">
    <location>
        <begin position="255"/>
        <end position="308"/>
    </location>
</feature>
<protein>
    <submittedName>
        <fullName evidence="2">Conserved hypothetical alanine and proline rich protein</fullName>
    </submittedName>
</protein>
<reference evidence="2 3" key="1">
    <citation type="journal article" date="2008" name="Genome Res.">
        <title>Insights from the complete genome sequence of Mycobacterium marinum on the evolution of Mycobacterium tuberculosis.</title>
        <authorList>
            <person name="Stinear T.P."/>
            <person name="Seemann T."/>
            <person name="Harrison P.F."/>
            <person name="Jenkin G.A."/>
            <person name="Davies J.K."/>
            <person name="Johnson P.D."/>
            <person name="Abdellah Z."/>
            <person name="Arrowsmith C."/>
            <person name="Chillingworth T."/>
            <person name="Churcher C."/>
            <person name="Clarke K."/>
            <person name="Cronin A."/>
            <person name="Davis P."/>
            <person name="Goodhead I."/>
            <person name="Holroyd N."/>
            <person name="Jagels K."/>
            <person name="Lord A."/>
            <person name="Moule S."/>
            <person name="Mungall K."/>
            <person name="Norbertczak H."/>
            <person name="Quail M.A."/>
            <person name="Rabbinowitsch E."/>
            <person name="Walker D."/>
            <person name="White B."/>
            <person name="Whitehead S."/>
            <person name="Small P.L."/>
            <person name="Brosch R."/>
            <person name="Ramakrishnan L."/>
            <person name="Fischbach M.A."/>
            <person name="Parkhill J."/>
            <person name="Cole S.T."/>
        </authorList>
    </citation>
    <scope>NUCLEOTIDE SEQUENCE [LARGE SCALE GENOMIC DNA]</scope>
    <source>
        <strain evidence="3">ATCC BAA-535 / M</strain>
    </source>
</reference>
<feature type="compositionally biased region" description="Low complexity" evidence="1">
    <location>
        <begin position="360"/>
        <end position="384"/>
    </location>
</feature>
<dbReference type="RefSeq" id="WP_012395915.1">
    <property type="nucleotide sequence ID" value="NC_010612.1"/>
</dbReference>
<keyword evidence="3" id="KW-1185">Reference proteome</keyword>
<name>B2HT37_MYCMM</name>
<dbReference type="HOGENOM" id="CLU_021845_0_0_11"/>
<evidence type="ECO:0000313" key="2">
    <source>
        <dbReference type="EMBL" id="ACC42758.1"/>
    </source>
</evidence>
<feature type="compositionally biased region" description="Low complexity" evidence="1">
    <location>
        <begin position="223"/>
        <end position="239"/>
    </location>
</feature>
<gene>
    <name evidence="2" type="ordered locus">MMAR_4351</name>
</gene>
<dbReference type="Proteomes" id="UP000001190">
    <property type="component" value="Chromosome"/>
</dbReference>
<feature type="region of interest" description="Disordered" evidence="1">
    <location>
        <begin position="177"/>
        <end position="239"/>
    </location>
</feature>
<proteinExistence type="predicted"/>
<dbReference type="eggNOG" id="COG4932">
    <property type="taxonomic scope" value="Bacteria"/>
</dbReference>